<evidence type="ECO:0000259" key="2">
    <source>
        <dbReference type="PROSITE" id="PS51192"/>
    </source>
</evidence>
<dbReference type="PANTHER" id="PTHR10799">
    <property type="entry name" value="SNF2/RAD54 HELICASE FAMILY"/>
    <property type="match status" value="1"/>
</dbReference>
<dbReference type="SUPFAM" id="SSF52540">
    <property type="entry name" value="P-loop containing nucleoside triphosphate hydrolases"/>
    <property type="match status" value="2"/>
</dbReference>
<dbReference type="OrthoDB" id="9760715at2"/>
<dbReference type="InterPro" id="IPR000330">
    <property type="entry name" value="SNF2_N"/>
</dbReference>
<dbReference type="InterPro" id="IPR027417">
    <property type="entry name" value="P-loop_NTPase"/>
</dbReference>
<dbReference type="Proteomes" id="UP000283644">
    <property type="component" value="Unassembled WGS sequence"/>
</dbReference>
<protein>
    <submittedName>
        <fullName evidence="4">DEAD/DEAH box helicase</fullName>
    </submittedName>
</protein>
<dbReference type="Pfam" id="PF00176">
    <property type="entry name" value="SNF2-rel_dom"/>
    <property type="match status" value="1"/>
</dbReference>
<proteinExistence type="predicted"/>
<dbReference type="CDD" id="cd17919">
    <property type="entry name" value="DEXHc_Snf"/>
    <property type="match status" value="1"/>
</dbReference>
<feature type="domain" description="Helicase ATP-binding" evidence="2">
    <location>
        <begin position="457"/>
        <end position="618"/>
    </location>
</feature>
<dbReference type="SMART" id="SM00490">
    <property type="entry name" value="HELICc"/>
    <property type="match status" value="1"/>
</dbReference>
<dbReference type="Gene3D" id="3.40.50.10810">
    <property type="entry name" value="Tandem AAA-ATPase domain"/>
    <property type="match status" value="1"/>
</dbReference>
<sequence>MDKQERREARDAARAVAAWSVRAQQVEAWHHATHDAVRRDRAALLAQAIPVARRGETAWQVALMSQADGDRLIAALVARADLPATTAQEASALGRLTDERMAAAIAARRVLTPLRWLFTSRRRREQVGVQVAHLRELFAWGLQAQVADSLDRLLQPTGELAGTAFTIDDLLDPRLGLLAHIDPPAGLLHPTAFGELPRSMADLRGAVEAERSAREAVLDAVADFRAPTVNAALGTMPLETLKEVTTGSLRLGPLDAAGITSVQAVLDRKRELRQLHGIGSGSYGHLVDAAHTLARLTADQQPVRLAGTPDPASEAVVVALARWDGVRRTRGAEGDLAVADDLRALAAVVDDRVARLLVVPTRSVPASGLADAIATVVHRADVVATTTPRGVPADAWADFTSRPADYYAMLGALGYLTEDEEASHGELPAGLVESVREQALRTEALTVALRGYQSFGARFALVQRKVILGDEMGLGKTIEALAVLAHLWATGASHFLVVCPPGVLVNWLREIAARSTLPAHRIHGDGWQEAAAAWVAGGGVAVTTYDTTWMESGAWAQGPTIACVVVDEAQYVKNPEAQRSRRTAALVAGVERAILLTGTPMQNHVGEFRTLVSYLQPALVAGREELAPRLFRRAVAPAYLRRNQEDVLAELPGLVEVEEWLPMGPRDLAAYRAGVAAGNLMQMRRAAMIHGLDSPKVDRLVEIVEEAEDNGRRVIVYSYFNEVLAAVREVLTGPVHGPLDGSVAAGARQRLVDEFSAAEGGAALLAQISTGGVGLNIQAASVVVLCEPQLNPALEAQAIARAHRMGQLSSVQVHRLLSEDTVDERIHELLAQKRRLFEEYAENSATADAAPEATDAEIARQVLAAERERLLYQAPAVPAPDDA</sequence>
<reference evidence="4 5" key="1">
    <citation type="submission" date="2018-09" db="EMBL/GenBank/DDBJ databases">
        <title>Genome sequencing of Nocardioides immobilis CCTCC AB 2017083 for comparison to Nocardioides silvaticus.</title>
        <authorList>
            <person name="Li C."/>
            <person name="Wang G."/>
        </authorList>
    </citation>
    <scope>NUCLEOTIDE SEQUENCE [LARGE SCALE GENOMIC DNA]</scope>
    <source>
        <strain evidence="4 5">CCTCC AB 2017083</strain>
    </source>
</reference>
<dbReference type="CDD" id="cd18793">
    <property type="entry name" value="SF2_C_SNF"/>
    <property type="match status" value="1"/>
</dbReference>
<dbReference type="SMART" id="SM00487">
    <property type="entry name" value="DEXDc"/>
    <property type="match status" value="1"/>
</dbReference>
<dbReference type="PROSITE" id="PS51194">
    <property type="entry name" value="HELICASE_CTER"/>
    <property type="match status" value="1"/>
</dbReference>
<dbReference type="PROSITE" id="PS51192">
    <property type="entry name" value="HELICASE_ATP_BIND_1"/>
    <property type="match status" value="1"/>
</dbReference>
<keyword evidence="4" id="KW-0347">Helicase</keyword>
<keyword evidence="1" id="KW-0378">Hydrolase</keyword>
<evidence type="ECO:0000259" key="3">
    <source>
        <dbReference type="PROSITE" id="PS51194"/>
    </source>
</evidence>
<dbReference type="GO" id="GO:0016787">
    <property type="term" value="F:hydrolase activity"/>
    <property type="evidence" value="ECO:0007669"/>
    <property type="project" value="UniProtKB-KW"/>
</dbReference>
<evidence type="ECO:0000256" key="1">
    <source>
        <dbReference type="ARBA" id="ARBA00022801"/>
    </source>
</evidence>
<dbReference type="EMBL" id="QXGH01000012">
    <property type="protein sequence ID" value="RHW27673.1"/>
    <property type="molecule type" value="Genomic_DNA"/>
</dbReference>
<comment type="caution">
    <text evidence="4">The sequence shown here is derived from an EMBL/GenBank/DDBJ whole genome shotgun (WGS) entry which is preliminary data.</text>
</comment>
<name>A0A417Y4S7_9ACTN</name>
<dbReference type="AlphaFoldDB" id="A0A417Y4S7"/>
<dbReference type="GO" id="GO:0005524">
    <property type="term" value="F:ATP binding"/>
    <property type="evidence" value="ECO:0007669"/>
    <property type="project" value="InterPro"/>
</dbReference>
<dbReference type="InterPro" id="IPR014001">
    <property type="entry name" value="Helicase_ATP-bd"/>
</dbReference>
<evidence type="ECO:0000313" key="4">
    <source>
        <dbReference type="EMBL" id="RHW27673.1"/>
    </source>
</evidence>
<dbReference type="InterPro" id="IPR038718">
    <property type="entry name" value="SNF2-like_sf"/>
</dbReference>
<keyword evidence="5" id="KW-1185">Reference proteome</keyword>
<gene>
    <name evidence="4" type="ORF">D0Z08_08375</name>
</gene>
<dbReference type="Pfam" id="PF00271">
    <property type="entry name" value="Helicase_C"/>
    <property type="match status" value="1"/>
</dbReference>
<keyword evidence="4" id="KW-0547">Nucleotide-binding</keyword>
<organism evidence="4 5">
    <name type="scientific">Nocardioides immobilis</name>
    <dbReference type="NCBI Taxonomy" id="2049295"/>
    <lineage>
        <taxon>Bacteria</taxon>
        <taxon>Bacillati</taxon>
        <taxon>Actinomycetota</taxon>
        <taxon>Actinomycetes</taxon>
        <taxon>Propionibacteriales</taxon>
        <taxon>Nocardioidaceae</taxon>
        <taxon>Nocardioides</taxon>
    </lineage>
</organism>
<feature type="domain" description="Helicase C-terminal" evidence="3">
    <location>
        <begin position="696"/>
        <end position="858"/>
    </location>
</feature>
<dbReference type="Gene3D" id="3.40.50.300">
    <property type="entry name" value="P-loop containing nucleotide triphosphate hydrolases"/>
    <property type="match status" value="1"/>
</dbReference>
<dbReference type="InterPro" id="IPR001650">
    <property type="entry name" value="Helicase_C-like"/>
</dbReference>
<dbReference type="InterPro" id="IPR049730">
    <property type="entry name" value="SNF2/RAD54-like_C"/>
</dbReference>
<dbReference type="GO" id="GO:0004386">
    <property type="term" value="F:helicase activity"/>
    <property type="evidence" value="ECO:0007669"/>
    <property type="project" value="UniProtKB-KW"/>
</dbReference>
<dbReference type="RefSeq" id="WP_118924553.1">
    <property type="nucleotide sequence ID" value="NZ_QXGH01000012.1"/>
</dbReference>
<accession>A0A417Y4S7</accession>
<evidence type="ECO:0000313" key="5">
    <source>
        <dbReference type="Proteomes" id="UP000283644"/>
    </source>
</evidence>
<keyword evidence="4" id="KW-0067">ATP-binding</keyword>